<evidence type="ECO:0000256" key="8">
    <source>
        <dbReference type="SAM" id="MobiDB-lite"/>
    </source>
</evidence>
<feature type="compositionally biased region" description="Basic and acidic residues" evidence="8">
    <location>
        <begin position="70"/>
        <end position="87"/>
    </location>
</feature>
<dbReference type="AlphaFoldDB" id="A0A8W8NTP6"/>
<organism evidence="11 12">
    <name type="scientific">Magallana gigas</name>
    <name type="common">Pacific oyster</name>
    <name type="synonym">Crassostrea gigas</name>
    <dbReference type="NCBI Taxonomy" id="29159"/>
    <lineage>
        <taxon>Eukaryota</taxon>
        <taxon>Metazoa</taxon>
        <taxon>Spiralia</taxon>
        <taxon>Lophotrochozoa</taxon>
        <taxon>Mollusca</taxon>
        <taxon>Bivalvia</taxon>
        <taxon>Autobranchia</taxon>
        <taxon>Pteriomorphia</taxon>
        <taxon>Ostreida</taxon>
        <taxon>Ostreoidea</taxon>
        <taxon>Ostreidae</taxon>
        <taxon>Magallana</taxon>
    </lineage>
</organism>
<dbReference type="GO" id="GO:0005524">
    <property type="term" value="F:ATP binding"/>
    <property type="evidence" value="ECO:0007669"/>
    <property type="project" value="UniProtKB-KW"/>
</dbReference>
<evidence type="ECO:0000256" key="3">
    <source>
        <dbReference type="ARBA" id="ARBA00022741"/>
    </source>
</evidence>
<dbReference type="EC" id="3.6.4.13" evidence="2"/>
<keyword evidence="7" id="KW-0694">RNA-binding</keyword>
<name>A0A8W8NTP6_MAGGI</name>
<dbReference type="SMART" id="SM00490">
    <property type="entry name" value="HELICc"/>
    <property type="match status" value="1"/>
</dbReference>
<protein>
    <recommendedName>
        <fullName evidence="2">RNA helicase</fullName>
        <ecNumber evidence="2">3.6.4.13</ecNumber>
    </recommendedName>
</protein>
<dbReference type="PANTHER" id="PTHR47963:SF8">
    <property type="entry name" value="ATP-DEPENDENT RNA HELICASE DEAD"/>
    <property type="match status" value="1"/>
</dbReference>
<dbReference type="InterPro" id="IPR027417">
    <property type="entry name" value="P-loop_NTPase"/>
</dbReference>
<dbReference type="Pfam" id="PF08152">
    <property type="entry name" value="GUCT"/>
    <property type="match status" value="1"/>
</dbReference>
<sequence length="774" mass="86183">MVKVKVEDTKEEPVPKVKTGKGKISKDKKKKDKTSVQDDKKKSKKDPKVTKSEENEEATVTKEKKKSKKKPELAENGEKEEGTDIKEKKKKDKTKADKSEEMTDISEDTVVKEKKKSKKDKTSSANGHSVTKEADTTENVNGTTKNPEETKNGAEVSEKTEAEILGDFSNFRLSDVTVEKLKKRNVNYLFPIQYKTFDHVYNGEDVIGQARTGTGKTLSFALPLVEILQKNKTPRIRNCPKVIAMVPTRELAKQVSDEFESISDGLSVACFYGGTPYEKQIRAIRSGIDVLVGTPGRIKDHIEKGNLDFKGVRHVVLDEVDRMLDMGFAEDVETIISSAYNNGCGENPQTLLFSATLPSWVHDTARKYMNKDKLAKVTLVNSQENRTSTTVQHLAIRSSFWDRPSVIGDVLQVYSGKNGRAIIFNETKKEADNLSCSEYIKQDAHVLHGDIPQEKRETVLKSFREGKFNVLLTTDVAARGLDIPEVDLVIQCNPPEDVDSYIHRSGRTGRAGKNGVCICFYKPEEEMKLANVEYRAKIKFKKVSGPTKEDIISASVEDAVRSIEGVQSETLDYFRSSAKELIAERGAEDALAAALALISGSTKITSRSMLSSKEGFTTFYLKTNTEIQRNNYVYRALERCLPKDLVEKIRWLTLCKDRMGAVFDFPSECESQVLNYWTDGKFDTLCKATELPELQEKERPFSPGARGGRGRGSFGGRGRDFSSYNNRSRGGFGGRGSFGGRGGFGGRGSFGGRGGFKRSGDFGEASPQNKKIRF</sequence>
<evidence type="ECO:0000313" key="11">
    <source>
        <dbReference type="EnsemblMetazoa" id="G744.3:cds"/>
    </source>
</evidence>
<feature type="region of interest" description="Disordered" evidence="8">
    <location>
        <begin position="698"/>
        <end position="774"/>
    </location>
</feature>
<dbReference type="SUPFAM" id="SSF52540">
    <property type="entry name" value="P-loop containing nucleoside triphosphate hydrolases"/>
    <property type="match status" value="1"/>
</dbReference>
<dbReference type="InterPro" id="IPR050547">
    <property type="entry name" value="DEAD_box_RNA_helicases"/>
</dbReference>
<evidence type="ECO:0000256" key="1">
    <source>
        <dbReference type="ARBA" id="ARBA00006517"/>
    </source>
</evidence>
<feature type="compositionally biased region" description="Basic and acidic residues" evidence="8">
    <location>
        <begin position="146"/>
        <end position="157"/>
    </location>
</feature>
<dbReference type="InterPro" id="IPR035979">
    <property type="entry name" value="RBD_domain_sf"/>
</dbReference>
<evidence type="ECO:0000256" key="2">
    <source>
        <dbReference type="ARBA" id="ARBA00012552"/>
    </source>
</evidence>
<keyword evidence="6" id="KW-0067">ATP-binding</keyword>
<dbReference type="GO" id="GO:0016787">
    <property type="term" value="F:hydrolase activity"/>
    <property type="evidence" value="ECO:0007669"/>
    <property type="project" value="UniProtKB-KW"/>
</dbReference>
<keyword evidence="4" id="KW-0378">Hydrolase</keyword>
<evidence type="ECO:0000256" key="4">
    <source>
        <dbReference type="ARBA" id="ARBA00022801"/>
    </source>
</evidence>
<dbReference type="InterPro" id="IPR011545">
    <property type="entry name" value="DEAD/DEAH_box_helicase_dom"/>
</dbReference>
<feature type="region of interest" description="Disordered" evidence="8">
    <location>
        <begin position="1"/>
        <end position="157"/>
    </location>
</feature>
<dbReference type="CDD" id="cd12937">
    <property type="entry name" value="GUCT_RH7_like"/>
    <property type="match status" value="1"/>
</dbReference>
<dbReference type="PANTHER" id="PTHR47963">
    <property type="entry name" value="DEAD-BOX ATP-DEPENDENT RNA HELICASE 47, MITOCHONDRIAL"/>
    <property type="match status" value="1"/>
</dbReference>
<dbReference type="Pfam" id="PF00270">
    <property type="entry name" value="DEAD"/>
    <property type="match status" value="1"/>
</dbReference>
<dbReference type="PROSITE" id="PS51192">
    <property type="entry name" value="HELICASE_ATP_BIND_1"/>
    <property type="match status" value="1"/>
</dbReference>
<evidence type="ECO:0000259" key="10">
    <source>
        <dbReference type="PROSITE" id="PS51194"/>
    </source>
</evidence>
<feature type="compositionally biased region" description="Basic residues" evidence="8">
    <location>
        <begin position="18"/>
        <end position="32"/>
    </location>
</feature>
<dbReference type="Pfam" id="PF26142">
    <property type="entry name" value="DD_DDX21-DDX50"/>
    <property type="match status" value="1"/>
</dbReference>
<feature type="compositionally biased region" description="Basic and acidic residues" evidence="8">
    <location>
        <begin position="33"/>
        <end position="53"/>
    </location>
</feature>
<comment type="similarity">
    <text evidence="1">Belongs to the DEAD box helicase family. DDX21/DDX50 subfamily.</text>
</comment>
<dbReference type="EnsemblMetazoa" id="G744.3">
    <property type="protein sequence ID" value="G744.3:cds"/>
    <property type="gene ID" value="G744"/>
</dbReference>
<evidence type="ECO:0000259" key="9">
    <source>
        <dbReference type="PROSITE" id="PS51192"/>
    </source>
</evidence>
<keyword evidence="12" id="KW-1185">Reference proteome</keyword>
<accession>A0A8W8NTP6</accession>
<keyword evidence="3" id="KW-0547">Nucleotide-binding</keyword>
<dbReference type="SMART" id="SM00487">
    <property type="entry name" value="DEXDc"/>
    <property type="match status" value="1"/>
</dbReference>
<dbReference type="GO" id="GO:0003723">
    <property type="term" value="F:RNA binding"/>
    <property type="evidence" value="ECO:0007669"/>
    <property type="project" value="UniProtKB-KW"/>
</dbReference>
<feature type="compositionally biased region" description="Gly residues" evidence="8">
    <location>
        <begin position="730"/>
        <end position="754"/>
    </location>
</feature>
<dbReference type="GO" id="GO:0003724">
    <property type="term" value="F:RNA helicase activity"/>
    <property type="evidence" value="ECO:0007669"/>
    <property type="project" value="UniProtKB-EC"/>
</dbReference>
<evidence type="ECO:0000256" key="7">
    <source>
        <dbReference type="ARBA" id="ARBA00022884"/>
    </source>
</evidence>
<keyword evidence="5" id="KW-0347">Helicase</keyword>
<dbReference type="InterPro" id="IPR014001">
    <property type="entry name" value="Helicase_ATP-bd"/>
</dbReference>
<feature type="domain" description="Helicase ATP-binding" evidence="9">
    <location>
        <begin position="197"/>
        <end position="375"/>
    </location>
</feature>
<dbReference type="SUPFAM" id="SSF54928">
    <property type="entry name" value="RNA-binding domain, RBD"/>
    <property type="match status" value="1"/>
</dbReference>
<proteinExistence type="inferred from homology"/>
<evidence type="ECO:0000256" key="6">
    <source>
        <dbReference type="ARBA" id="ARBA00022840"/>
    </source>
</evidence>
<evidence type="ECO:0000256" key="5">
    <source>
        <dbReference type="ARBA" id="ARBA00022806"/>
    </source>
</evidence>
<dbReference type="InterPro" id="IPR012562">
    <property type="entry name" value="GUCT"/>
</dbReference>
<reference evidence="11" key="1">
    <citation type="submission" date="2022-08" db="UniProtKB">
        <authorList>
            <consortium name="EnsemblMetazoa"/>
        </authorList>
    </citation>
    <scope>IDENTIFICATION</scope>
    <source>
        <strain evidence="11">05x7-T-G4-1.051#20</strain>
    </source>
</reference>
<dbReference type="PROSITE" id="PS51194">
    <property type="entry name" value="HELICASE_CTER"/>
    <property type="match status" value="1"/>
</dbReference>
<dbReference type="CDD" id="cd18787">
    <property type="entry name" value="SF2_C_DEAD"/>
    <property type="match status" value="1"/>
</dbReference>
<dbReference type="Gene3D" id="3.40.50.300">
    <property type="entry name" value="P-loop containing nucleotide triphosphate hydrolases"/>
    <property type="match status" value="2"/>
</dbReference>
<feature type="compositionally biased region" description="Gly residues" evidence="8">
    <location>
        <begin position="705"/>
        <end position="716"/>
    </location>
</feature>
<dbReference type="InterPro" id="IPR059027">
    <property type="entry name" value="DD_DDX21-DDX50"/>
</dbReference>
<evidence type="ECO:0000313" key="12">
    <source>
        <dbReference type="Proteomes" id="UP000005408"/>
    </source>
</evidence>
<dbReference type="Gene3D" id="3.30.70.2280">
    <property type="match status" value="1"/>
</dbReference>
<dbReference type="InterPro" id="IPR001650">
    <property type="entry name" value="Helicase_C-like"/>
</dbReference>
<feature type="compositionally biased region" description="Basic and acidic residues" evidence="8">
    <location>
        <begin position="1"/>
        <end position="15"/>
    </location>
</feature>
<feature type="domain" description="Helicase C-terminal" evidence="10">
    <location>
        <begin position="409"/>
        <end position="551"/>
    </location>
</feature>
<dbReference type="Proteomes" id="UP000005408">
    <property type="component" value="Unassembled WGS sequence"/>
</dbReference>
<dbReference type="Pfam" id="PF00271">
    <property type="entry name" value="Helicase_C"/>
    <property type="match status" value="1"/>
</dbReference>